<reference evidence="14" key="1">
    <citation type="journal article" date="2015" name="BMC Genomics">
        <title>Genomic and transcriptomic analysis of the endophytic fungus Pestalotiopsis fici reveals its lifestyle and high potential for synthesis of natural products.</title>
        <authorList>
            <person name="Wang X."/>
            <person name="Zhang X."/>
            <person name="Liu L."/>
            <person name="Xiang M."/>
            <person name="Wang W."/>
            <person name="Sun X."/>
            <person name="Che Y."/>
            <person name="Guo L."/>
            <person name="Liu G."/>
            <person name="Guo L."/>
            <person name="Wang C."/>
            <person name="Yin W.B."/>
            <person name="Stadler M."/>
            <person name="Zhang X."/>
            <person name="Liu X."/>
        </authorList>
    </citation>
    <scope>NUCLEOTIDE SEQUENCE [LARGE SCALE GENOMIC DNA]</scope>
    <source>
        <strain evidence="14">W106-1 / CGMCC3.15140</strain>
    </source>
</reference>
<proteinExistence type="inferred from homology"/>
<evidence type="ECO:0000313" key="14">
    <source>
        <dbReference type="Proteomes" id="UP000030651"/>
    </source>
</evidence>
<dbReference type="PANTHER" id="PTHR12415:SF0">
    <property type="entry name" value="TYROSYL-DNA PHOSPHODIESTERASE 1"/>
    <property type="match status" value="1"/>
</dbReference>
<feature type="compositionally biased region" description="Polar residues" evidence="12">
    <location>
        <begin position="31"/>
        <end position="42"/>
    </location>
</feature>
<evidence type="ECO:0000256" key="11">
    <source>
        <dbReference type="PIRSR" id="PIRSR610347-3"/>
    </source>
</evidence>
<name>W3WXF6_PESFW</name>
<dbReference type="GO" id="GO:0017005">
    <property type="term" value="F:3'-tyrosyl-DNA phosphodiesterase activity"/>
    <property type="evidence" value="ECO:0007669"/>
    <property type="project" value="TreeGrafter"/>
</dbReference>
<dbReference type="OrthoDB" id="3907302at2759"/>
<evidence type="ECO:0000256" key="7">
    <source>
        <dbReference type="ARBA" id="ARBA00023204"/>
    </source>
</evidence>
<evidence type="ECO:0000256" key="1">
    <source>
        <dbReference type="ARBA" id="ARBA00004123"/>
    </source>
</evidence>
<dbReference type="STRING" id="1229662.W3WXF6"/>
<evidence type="ECO:0000256" key="12">
    <source>
        <dbReference type="SAM" id="MobiDB-lite"/>
    </source>
</evidence>
<keyword evidence="3" id="KW-0540">Nuclease</keyword>
<keyword evidence="4" id="KW-0227">DNA damage</keyword>
<organism evidence="13 14">
    <name type="scientific">Pestalotiopsis fici (strain W106-1 / CGMCC3.15140)</name>
    <dbReference type="NCBI Taxonomy" id="1229662"/>
    <lineage>
        <taxon>Eukaryota</taxon>
        <taxon>Fungi</taxon>
        <taxon>Dikarya</taxon>
        <taxon>Ascomycota</taxon>
        <taxon>Pezizomycotina</taxon>
        <taxon>Sordariomycetes</taxon>
        <taxon>Xylariomycetidae</taxon>
        <taxon>Amphisphaeriales</taxon>
        <taxon>Sporocadaceae</taxon>
        <taxon>Pestalotiopsis</taxon>
    </lineage>
</organism>
<dbReference type="Pfam" id="PF06087">
    <property type="entry name" value="Tyr-DNA_phospho"/>
    <property type="match status" value="1"/>
</dbReference>
<keyword evidence="5" id="KW-0378">Hydrolase</keyword>
<dbReference type="InParanoid" id="W3WXF6"/>
<keyword evidence="8" id="KW-0539">Nucleus</keyword>
<dbReference type="GeneID" id="19274867"/>
<feature type="compositionally biased region" description="Basic and acidic residues" evidence="12">
    <location>
        <begin position="13"/>
        <end position="29"/>
    </location>
</feature>
<evidence type="ECO:0000313" key="13">
    <source>
        <dbReference type="EMBL" id="ETS77792.1"/>
    </source>
</evidence>
<feature type="binding site" evidence="10">
    <location>
        <position position="217"/>
    </location>
    <ligand>
        <name>substrate</name>
    </ligand>
</feature>
<dbReference type="eggNOG" id="KOG2031">
    <property type="taxonomic scope" value="Eukaryota"/>
</dbReference>
<evidence type="ECO:0000256" key="8">
    <source>
        <dbReference type="ARBA" id="ARBA00023242"/>
    </source>
</evidence>
<dbReference type="Proteomes" id="UP000030651">
    <property type="component" value="Unassembled WGS sequence"/>
</dbReference>
<evidence type="ECO:0000256" key="2">
    <source>
        <dbReference type="ARBA" id="ARBA00010205"/>
    </source>
</evidence>
<evidence type="ECO:0000256" key="10">
    <source>
        <dbReference type="PIRSR" id="PIRSR610347-2"/>
    </source>
</evidence>
<feature type="region of interest" description="Disordered" evidence="12">
    <location>
        <begin position="1"/>
        <end position="96"/>
    </location>
</feature>
<dbReference type="InterPro" id="IPR010347">
    <property type="entry name" value="Tdp1"/>
</dbReference>
<keyword evidence="6" id="KW-0269">Exonuclease</keyword>
<dbReference type="HOGENOM" id="CLU_007773_2_0_1"/>
<keyword evidence="7" id="KW-0234">DNA repair</keyword>
<evidence type="ECO:0000256" key="6">
    <source>
        <dbReference type="ARBA" id="ARBA00022839"/>
    </source>
</evidence>
<evidence type="ECO:0008006" key="15">
    <source>
        <dbReference type="Google" id="ProtNLM"/>
    </source>
</evidence>
<dbReference type="GO" id="GO:0003697">
    <property type="term" value="F:single-stranded DNA binding"/>
    <property type="evidence" value="ECO:0007669"/>
    <property type="project" value="TreeGrafter"/>
</dbReference>
<dbReference type="AlphaFoldDB" id="W3WXF6"/>
<feature type="site" description="Interaction with DNA" evidence="11">
    <location>
        <position position="467"/>
    </location>
</feature>
<comment type="similarity">
    <text evidence="2">Belongs to the tyrosyl-DNA phosphodiesterase family.</text>
</comment>
<protein>
    <recommendedName>
        <fullName evidence="15">PLD phosphodiesterase domain-containing protein</fullName>
    </recommendedName>
</protein>
<feature type="binding site" evidence="10">
    <location>
        <position position="442"/>
    </location>
    <ligand>
        <name>substrate</name>
    </ligand>
</feature>
<evidence type="ECO:0000256" key="3">
    <source>
        <dbReference type="ARBA" id="ARBA00022722"/>
    </source>
</evidence>
<dbReference type="KEGG" id="pfy:PFICI_09854"/>
<evidence type="ECO:0000256" key="4">
    <source>
        <dbReference type="ARBA" id="ARBA00022763"/>
    </source>
</evidence>
<dbReference type="GO" id="GO:0004527">
    <property type="term" value="F:exonuclease activity"/>
    <property type="evidence" value="ECO:0007669"/>
    <property type="project" value="UniProtKB-KW"/>
</dbReference>
<evidence type="ECO:0000256" key="9">
    <source>
        <dbReference type="PIRSR" id="PIRSR610347-1"/>
    </source>
</evidence>
<dbReference type="Gene3D" id="3.30.870.10">
    <property type="entry name" value="Endonuclease Chain A"/>
    <property type="match status" value="2"/>
</dbReference>
<feature type="active site" description="Proton donor/acceptor" evidence="9">
    <location>
        <position position="440"/>
    </location>
</feature>
<dbReference type="GO" id="GO:0003690">
    <property type="term" value="F:double-stranded DNA binding"/>
    <property type="evidence" value="ECO:0007669"/>
    <property type="project" value="TreeGrafter"/>
</dbReference>
<dbReference type="PANTHER" id="PTHR12415">
    <property type="entry name" value="TYROSYL-DNA PHOSPHODIESTERASE 1"/>
    <property type="match status" value="1"/>
</dbReference>
<gene>
    <name evidence="13" type="ORF">PFICI_09854</name>
</gene>
<keyword evidence="14" id="KW-1185">Reference proteome</keyword>
<dbReference type="SUPFAM" id="SSF56024">
    <property type="entry name" value="Phospholipase D/nuclease"/>
    <property type="match status" value="2"/>
</dbReference>
<dbReference type="RefSeq" id="XP_007836626.1">
    <property type="nucleotide sequence ID" value="XM_007838435.1"/>
</dbReference>
<sequence>MSNLNRLLSDPRAGFDKLTEEERIAREADISTDSGSEGASSTDSDDETGQPAQDTTKSKRKASQELVNASTKATKHSSTGKEPSTSNLKFPNGALRITRTEGRKKAKNCVGLEDLVDKQSLVSACIYSYFIADGDLLKYLPLSKTSNDVPIYIGRDVGYDEHINGGAAAKAGLQIKGKATKKQLDVMESDIHRRYQDMYGKNYHAFNAWAPGSAHTKILLLVYRSFLRLVITSCNMMDSDTVHGDNHWYIHDIPRLTTRSQKMTATKFEQDLLSHLRSLRVPHTFIDSIEGQFDYSSVRVQLITSVPGTWSGAKAEQHGLLRLRNAVNTLGLGLPKKNSEGKLQIEVCAASIGKLNAKWLNGFHDCVLGKQDLTVAREDCQIPNLKIFYPTRGNFEDAHKSAQQGATNLGCHTKPWKSAHDDIKRLFHHYVSKDPGCLLHQKLIAVFNGRDRLKTLYFLYIGSANLSQSAWGALEDDKRGNDATSGTKLVKTTNLECGVLIPGRLIEDLLEPGTESWIEGVIPYEQNARQYDLLRDEPFTSDMWVREENWRDDY</sequence>
<dbReference type="EMBL" id="KI912115">
    <property type="protein sequence ID" value="ETS77792.1"/>
    <property type="molecule type" value="Genomic_DNA"/>
</dbReference>
<accession>W3WXF6</accession>
<feature type="active site" description="Nucleophile" evidence="9">
    <location>
        <position position="215"/>
    </location>
</feature>
<feature type="compositionally biased region" description="Polar residues" evidence="12">
    <location>
        <begin position="65"/>
        <end position="89"/>
    </location>
</feature>
<dbReference type="OMA" id="ASNIGCC"/>
<evidence type="ECO:0000256" key="5">
    <source>
        <dbReference type="ARBA" id="ARBA00022801"/>
    </source>
</evidence>
<dbReference type="GO" id="GO:0005634">
    <property type="term" value="C:nucleus"/>
    <property type="evidence" value="ECO:0007669"/>
    <property type="project" value="UniProtKB-SubCell"/>
</dbReference>
<comment type="subcellular location">
    <subcellularLocation>
        <location evidence="1">Nucleus</location>
    </subcellularLocation>
</comment>
<dbReference type="GO" id="GO:0006281">
    <property type="term" value="P:DNA repair"/>
    <property type="evidence" value="ECO:0007669"/>
    <property type="project" value="UniProtKB-KW"/>
</dbReference>